<evidence type="ECO:0000313" key="4">
    <source>
        <dbReference type="Proteomes" id="UP001152749"/>
    </source>
</evidence>
<name>A0A9W4TLB6_9FLAO</name>
<evidence type="ECO:0000259" key="2">
    <source>
        <dbReference type="Pfam" id="PF13239"/>
    </source>
</evidence>
<keyword evidence="1" id="KW-1133">Transmembrane helix</keyword>
<dbReference type="AlphaFoldDB" id="A0A9W4TLB6"/>
<keyword evidence="1" id="KW-0472">Membrane</keyword>
<dbReference type="Proteomes" id="UP001152749">
    <property type="component" value="Chromosome"/>
</dbReference>
<proteinExistence type="predicted"/>
<dbReference type="KEGG" id="fcs:TRV642_4665"/>
<feature type="domain" description="2TM" evidence="2">
    <location>
        <begin position="25"/>
        <end position="112"/>
    </location>
</feature>
<dbReference type="Pfam" id="PF13239">
    <property type="entry name" value="2TM"/>
    <property type="match status" value="1"/>
</dbReference>
<organism evidence="3 4">
    <name type="scientific">Flavobacterium collinsii</name>
    <dbReference type="NCBI Taxonomy" id="1114861"/>
    <lineage>
        <taxon>Bacteria</taxon>
        <taxon>Pseudomonadati</taxon>
        <taxon>Bacteroidota</taxon>
        <taxon>Flavobacteriia</taxon>
        <taxon>Flavobacteriales</taxon>
        <taxon>Flavobacteriaceae</taxon>
        <taxon>Flavobacterium</taxon>
    </lineage>
</organism>
<gene>
    <name evidence="3" type="ORF">TRV642_4665</name>
</gene>
<feature type="transmembrane region" description="Helical" evidence="1">
    <location>
        <begin position="35"/>
        <end position="54"/>
    </location>
</feature>
<feature type="transmembrane region" description="Helical" evidence="1">
    <location>
        <begin position="74"/>
        <end position="98"/>
    </location>
</feature>
<sequence length="123" mass="14896">MRRYRNGRYDDYRDEFSTDESYNLAYRKVKRIKGFYSHLKVYLIVNVIIVVSNLNRDYFGHSAYENGLLDWRTYSTAIFWGIALVIHALTVFGPDLFFSSKWEQRKIQKYMERDAQNNNTKWQ</sequence>
<accession>A0A9W4TLB6</accession>
<reference evidence="3" key="1">
    <citation type="submission" date="2022-09" db="EMBL/GenBank/DDBJ databases">
        <authorList>
            <person name="Duchaud E."/>
        </authorList>
    </citation>
    <scope>NUCLEOTIDE SEQUENCE</scope>
    <source>
        <strain evidence="3">TRV642</strain>
    </source>
</reference>
<evidence type="ECO:0000313" key="3">
    <source>
        <dbReference type="EMBL" id="CAI2769292.1"/>
    </source>
</evidence>
<protein>
    <submittedName>
        <fullName evidence="3">2TM domain-containing protein</fullName>
    </submittedName>
</protein>
<dbReference type="RefSeq" id="WP_263361705.1">
    <property type="nucleotide sequence ID" value="NZ_BOVI01000001.1"/>
</dbReference>
<dbReference type="EMBL" id="OX336425">
    <property type="protein sequence ID" value="CAI2769292.1"/>
    <property type="molecule type" value="Genomic_DNA"/>
</dbReference>
<dbReference type="InterPro" id="IPR025698">
    <property type="entry name" value="2TM_dom"/>
</dbReference>
<keyword evidence="1" id="KW-0812">Transmembrane</keyword>
<evidence type="ECO:0000256" key="1">
    <source>
        <dbReference type="SAM" id="Phobius"/>
    </source>
</evidence>